<comment type="caution">
    <text evidence="11">The sequence shown here is derived from an EMBL/GenBank/DDBJ whole genome shotgun (WGS) entry which is preliminary data.</text>
</comment>
<dbReference type="UniPathway" id="UPA00619">
    <property type="reaction ID" value="UER00676"/>
</dbReference>
<dbReference type="NCBIfam" id="TIGR03413">
    <property type="entry name" value="GSH_gloB"/>
    <property type="match status" value="1"/>
</dbReference>
<dbReference type="Pfam" id="PF16123">
    <property type="entry name" value="HAGH_C"/>
    <property type="match status" value="1"/>
</dbReference>
<accession>A0A0W4ZW27</accession>
<dbReference type="OrthoDB" id="515692at2759"/>
<dbReference type="CDD" id="cd07723">
    <property type="entry name" value="hydroxyacylglutathione_hydrolase_MBL-fold"/>
    <property type="match status" value="1"/>
</dbReference>
<keyword evidence="6" id="KW-0479">Metal-binding</keyword>
<sequence length="252" mass="28699">MKIIPLEILKTDNYSYIIICNNTQEAAIVDPADPEAIFPHLEKLEKNEKIHLSSIITTHHHYDHAGGNKKMLKKYKDIKVYGGSNAEGVNYFLKDGEIFKIGEIIVKSLHTPCHTRDSICYFVEDKEERAVFTGDTLFNGGCGKFFEGNAEEMHRNLNKILSSLPGDTKIYPGHEYTKSNIRFAKSIFNSDKLSKVSEFVDNNKITCGKFTIDDEKTYNPFMMVDSIEIQKATGESDSIKVMAKLRELKNRF</sequence>
<dbReference type="HAMAP" id="MF_01374">
    <property type="entry name" value="Glyoxalase_2"/>
    <property type="match status" value="1"/>
</dbReference>
<dbReference type="PANTHER" id="PTHR11935:SF94">
    <property type="entry name" value="TENZING NORGAY, ISOFORM C"/>
    <property type="match status" value="1"/>
</dbReference>
<comment type="cofactor">
    <cofactor evidence="2">
        <name>Zn(2+)</name>
        <dbReference type="ChEBI" id="CHEBI:29105"/>
    </cofactor>
</comment>
<evidence type="ECO:0000256" key="4">
    <source>
        <dbReference type="ARBA" id="ARBA00006759"/>
    </source>
</evidence>
<dbReference type="RefSeq" id="XP_018231266.1">
    <property type="nucleotide sequence ID" value="XM_018372326.1"/>
</dbReference>
<dbReference type="SUPFAM" id="SSF56281">
    <property type="entry name" value="Metallo-hydrolase/oxidoreductase"/>
    <property type="match status" value="1"/>
</dbReference>
<dbReference type="VEuPathDB" id="FungiDB:T551_00059"/>
<gene>
    <name evidence="11" type="ORF">T551_00059</name>
</gene>
<dbReference type="AlphaFoldDB" id="A0A0W4ZW27"/>
<dbReference type="PANTHER" id="PTHR11935">
    <property type="entry name" value="BETA LACTAMASE DOMAIN"/>
    <property type="match status" value="1"/>
</dbReference>
<dbReference type="GeneID" id="28938581"/>
<name>A0A0W4ZW27_PNEJ7</name>
<dbReference type="Pfam" id="PF00753">
    <property type="entry name" value="Lactamase_B"/>
    <property type="match status" value="1"/>
</dbReference>
<comment type="similarity">
    <text evidence="4">Belongs to the metallo-beta-lactamase superfamily. Glyoxalase II family.</text>
</comment>
<dbReference type="InterPro" id="IPR017782">
    <property type="entry name" value="Hydroxyacylglutathione_Hdrlase"/>
</dbReference>
<organism evidence="11 12">
    <name type="scientific">Pneumocystis jirovecii (strain RU7)</name>
    <name type="common">Human pneumocystis pneumonia agent</name>
    <dbReference type="NCBI Taxonomy" id="1408657"/>
    <lineage>
        <taxon>Eukaryota</taxon>
        <taxon>Fungi</taxon>
        <taxon>Dikarya</taxon>
        <taxon>Ascomycota</taxon>
        <taxon>Taphrinomycotina</taxon>
        <taxon>Pneumocystomycetes</taxon>
        <taxon>Pneumocystaceae</taxon>
        <taxon>Pneumocystis</taxon>
    </lineage>
</organism>
<evidence type="ECO:0000313" key="12">
    <source>
        <dbReference type="Proteomes" id="UP000053447"/>
    </source>
</evidence>
<dbReference type="GO" id="GO:0004416">
    <property type="term" value="F:hydroxyacylglutathione hydrolase activity"/>
    <property type="evidence" value="ECO:0007669"/>
    <property type="project" value="UniProtKB-EC"/>
</dbReference>
<evidence type="ECO:0000256" key="1">
    <source>
        <dbReference type="ARBA" id="ARBA00001623"/>
    </source>
</evidence>
<evidence type="ECO:0000256" key="6">
    <source>
        <dbReference type="ARBA" id="ARBA00022723"/>
    </source>
</evidence>
<evidence type="ECO:0000256" key="8">
    <source>
        <dbReference type="ARBA" id="ARBA00022833"/>
    </source>
</evidence>
<keyword evidence="8" id="KW-0862">Zinc</keyword>
<dbReference type="EC" id="3.1.2.6" evidence="5"/>
<evidence type="ECO:0000313" key="11">
    <source>
        <dbReference type="EMBL" id="KTW32574.1"/>
    </source>
</evidence>
<keyword evidence="7 11" id="KW-0378">Hydrolase</keyword>
<protein>
    <recommendedName>
        <fullName evidence="5">hydroxyacylglutathione hydrolase</fullName>
        <ecNumber evidence="5">3.1.2.6</ecNumber>
    </recommendedName>
    <alternativeName>
        <fullName evidence="9">Glyoxalase II</fullName>
    </alternativeName>
</protein>
<evidence type="ECO:0000256" key="5">
    <source>
        <dbReference type="ARBA" id="ARBA00011917"/>
    </source>
</evidence>
<dbReference type="InterPro" id="IPR036866">
    <property type="entry name" value="RibonucZ/Hydroxyglut_hydro"/>
</dbReference>
<dbReference type="GO" id="GO:0019243">
    <property type="term" value="P:methylglyoxal catabolic process to D-lactate via S-lactoyl-glutathione"/>
    <property type="evidence" value="ECO:0007669"/>
    <property type="project" value="InterPro"/>
</dbReference>
<dbReference type="SMART" id="SM00849">
    <property type="entry name" value="Lactamase_B"/>
    <property type="match status" value="1"/>
</dbReference>
<evidence type="ECO:0000256" key="2">
    <source>
        <dbReference type="ARBA" id="ARBA00001947"/>
    </source>
</evidence>
<dbReference type="Gene3D" id="3.60.15.10">
    <property type="entry name" value="Ribonuclease Z/Hydroxyacylglutathione hydrolase-like"/>
    <property type="match status" value="1"/>
</dbReference>
<dbReference type="InterPro" id="IPR035680">
    <property type="entry name" value="Clx_II_MBL"/>
</dbReference>
<dbReference type="Proteomes" id="UP000053447">
    <property type="component" value="Unassembled WGS sequence"/>
</dbReference>
<keyword evidence="12" id="KW-1185">Reference proteome</keyword>
<dbReference type="GO" id="GO:0046872">
    <property type="term" value="F:metal ion binding"/>
    <property type="evidence" value="ECO:0007669"/>
    <property type="project" value="UniProtKB-KW"/>
</dbReference>
<comment type="pathway">
    <text evidence="3">Secondary metabolite metabolism; methylglyoxal degradation; (R)-lactate from methylglyoxal: step 2/2.</text>
</comment>
<evidence type="ECO:0000256" key="9">
    <source>
        <dbReference type="ARBA" id="ARBA00031044"/>
    </source>
</evidence>
<reference evidence="12" key="1">
    <citation type="journal article" date="2016" name="Nat. Commun.">
        <title>Genome analysis of three Pneumocystis species reveals adaptation mechanisms to life exclusively in mammalian hosts.</title>
        <authorList>
            <person name="Ma L."/>
            <person name="Chen Z."/>
            <person name="Huang D.W."/>
            <person name="Kutty G."/>
            <person name="Ishihara M."/>
            <person name="Wang H."/>
            <person name="Abouelleil A."/>
            <person name="Bishop L."/>
            <person name="Davey E."/>
            <person name="Deng R."/>
            <person name="Deng X."/>
            <person name="Fan L."/>
            <person name="Fantoni G."/>
            <person name="Fitzgerald M."/>
            <person name="Gogineni E."/>
            <person name="Goldberg J.M."/>
            <person name="Handley G."/>
            <person name="Hu X."/>
            <person name="Huber C."/>
            <person name="Jiao X."/>
            <person name="Jones K."/>
            <person name="Levin J.Z."/>
            <person name="Liu Y."/>
            <person name="Macdonald P."/>
            <person name="Melnikov A."/>
            <person name="Raley C."/>
            <person name="Sassi M."/>
            <person name="Sherman B.T."/>
            <person name="Song X."/>
            <person name="Sykes S."/>
            <person name="Tran B."/>
            <person name="Walsh L."/>
            <person name="Xia Y."/>
            <person name="Yang J."/>
            <person name="Young S."/>
            <person name="Zeng Q."/>
            <person name="Zheng X."/>
            <person name="Stephens R."/>
            <person name="Nusbaum C."/>
            <person name="Birren B.W."/>
            <person name="Azadi P."/>
            <person name="Lempicki R.A."/>
            <person name="Cuomo C.A."/>
            <person name="Kovacs J.A."/>
        </authorList>
    </citation>
    <scope>NUCLEOTIDE SEQUENCE [LARGE SCALE GENOMIC DNA]</scope>
    <source>
        <strain evidence="12">RU7</strain>
    </source>
</reference>
<comment type="catalytic activity">
    <reaction evidence="1">
        <text>an S-(2-hydroxyacyl)glutathione + H2O = a 2-hydroxy carboxylate + glutathione + H(+)</text>
        <dbReference type="Rhea" id="RHEA:21864"/>
        <dbReference type="ChEBI" id="CHEBI:15377"/>
        <dbReference type="ChEBI" id="CHEBI:15378"/>
        <dbReference type="ChEBI" id="CHEBI:57925"/>
        <dbReference type="ChEBI" id="CHEBI:58896"/>
        <dbReference type="ChEBI" id="CHEBI:71261"/>
        <dbReference type="EC" id="3.1.2.6"/>
    </reaction>
</comment>
<feature type="domain" description="Metallo-beta-lactamase" evidence="10">
    <location>
        <begin position="12"/>
        <end position="174"/>
    </location>
</feature>
<dbReference type="STRING" id="1408657.A0A0W4ZW27"/>
<proteinExistence type="inferred from homology"/>
<dbReference type="EMBL" id="LFWA01000001">
    <property type="protein sequence ID" value="KTW32574.1"/>
    <property type="molecule type" value="Genomic_DNA"/>
</dbReference>
<dbReference type="InterPro" id="IPR001279">
    <property type="entry name" value="Metallo-B-lactamas"/>
</dbReference>
<evidence type="ECO:0000256" key="7">
    <source>
        <dbReference type="ARBA" id="ARBA00022801"/>
    </source>
</evidence>
<dbReference type="eggNOG" id="KOG0813">
    <property type="taxonomic scope" value="Eukaryota"/>
</dbReference>
<evidence type="ECO:0000256" key="3">
    <source>
        <dbReference type="ARBA" id="ARBA00004963"/>
    </source>
</evidence>
<evidence type="ECO:0000259" key="10">
    <source>
        <dbReference type="SMART" id="SM00849"/>
    </source>
</evidence>
<dbReference type="InterPro" id="IPR032282">
    <property type="entry name" value="HAGH_C"/>
</dbReference>